<name>A0A7K3M834_9ACTN</name>
<dbReference type="SUPFAM" id="SSF46785">
    <property type="entry name" value="Winged helix' DNA-binding domain"/>
    <property type="match status" value="1"/>
</dbReference>
<dbReference type="InterPro" id="IPR036390">
    <property type="entry name" value="WH_DNA-bd_sf"/>
</dbReference>
<evidence type="ECO:0000259" key="2">
    <source>
        <dbReference type="SMART" id="SM00418"/>
    </source>
</evidence>
<organism evidence="3 4">
    <name type="scientific">Phytoactinopolyspora mesophila</name>
    <dbReference type="NCBI Taxonomy" id="2650750"/>
    <lineage>
        <taxon>Bacteria</taxon>
        <taxon>Bacillati</taxon>
        <taxon>Actinomycetota</taxon>
        <taxon>Actinomycetes</taxon>
        <taxon>Jiangellales</taxon>
        <taxon>Jiangellaceae</taxon>
        <taxon>Phytoactinopolyspora</taxon>
    </lineage>
</organism>
<accession>A0A7K3M834</accession>
<evidence type="ECO:0000313" key="4">
    <source>
        <dbReference type="Proteomes" id="UP000460435"/>
    </source>
</evidence>
<evidence type="ECO:0000256" key="1">
    <source>
        <dbReference type="SAM" id="MobiDB-lite"/>
    </source>
</evidence>
<reference evidence="3 4" key="1">
    <citation type="submission" date="2019-11" db="EMBL/GenBank/DDBJ databases">
        <authorList>
            <person name="Li X.-J."/>
            <person name="Feng X.-M."/>
        </authorList>
    </citation>
    <scope>NUCLEOTIDE SEQUENCE [LARGE SCALE GENOMIC DNA]</scope>
    <source>
        <strain evidence="3 4">XMNu-373</strain>
    </source>
</reference>
<sequence length="204" mass="22555">MSRHEEPRITDPQRLRALAHPLRAELLDVLRIEGQATATRCAELTGESVASCSFHLRMLAKYGYIEPAEQQGREKPWRLAIHSFTATADFEDQASIYALREVATLAIDQAAQRVREWLARGPEEPLEWIQASTISTSVFWATAEELAEVSQALSELTDRFKARNADPSLRPAGARVARLLGAITVDPERPDSSHGDHGDQGASS</sequence>
<evidence type="ECO:0000313" key="3">
    <source>
        <dbReference type="EMBL" id="NDL59350.1"/>
    </source>
</evidence>
<dbReference type="InterPro" id="IPR036388">
    <property type="entry name" value="WH-like_DNA-bd_sf"/>
</dbReference>
<keyword evidence="4" id="KW-1185">Reference proteome</keyword>
<feature type="region of interest" description="Disordered" evidence="1">
    <location>
        <begin position="184"/>
        <end position="204"/>
    </location>
</feature>
<dbReference type="SMART" id="SM00418">
    <property type="entry name" value="HTH_ARSR"/>
    <property type="match status" value="1"/>
</dbReference>
<dbReference type="Gene3D" id="1.10.10.10">
    <property type="entry name" value="Winged helix-like DNA-binding domain superfamily/Winged helix DNA-binding domain"/>
    <property type="match status" value="1"/>
</dbReference>
<dbReference type="EMBL" id="WLZY01000007">
    <property type="protein sequence ID" value="NDL59350.1"/>
    <property type="molecule type" value="Genomic_DNA"/>
</dbReference>
<proteinExistence type="predicted"/>
<comment type="caution">
    <text evidence="3">The sequence shown here is derived from an EMBL/GenBank/DDBJ whole genome shotgun (WGS) entry which is preliminary data.</text>
</comment>
<dbReference type="RefSeq" id="WP_162452047.1">
    <property type="nucleotide sequence ID" value="NZ_WLZY01000007.1"/>
</dbReference>
<feature type="compositionally biased region" description="Basic and acidic residues" evidence="1">
    <location>
        <begin position="186"/>
        <end position="204"/>
    </location>
</feature>
<dbReference type="InterPro" id="IPR011991">
    <property type="entry name" value="ArsR-like_HTH"/>
</dbReference>
<dbReference type="InterPro" id="IPR001845">
    <property type="entry name" value="HTH_ArsR_DNA-bd_dom"/>
</dbReference>
<dbReference type="AlphaFoldDB" id="A0A7K3M834"/>
<protein>
    <submittedName>
        <fullName evidence="3">Helix-turn-helix domain-containing protein</fullName>
    </submittedName>
</protein>
<dbReference type="GO" id="GO:0003700">
    <property type="term" value="F:DNA-binding transcription factor activity"/>
    <property type="evidence" value="ECO:0007669"/>
    <property type="project" value="InterPro"/>
</dbReference>
<dbReference type="Pfam" id="PF12840">
    <property type="entry name" value="HTH_20"/>
    <property type="match status" value="1"/>
</dbReference>
<gene>
    <name evidence="3" type="ORF">F7O44_19965</name>
</gene>
<dbReference type="CDD" id="cd00090">
    <property type="entry name" value="HTH_ARSR"/>
    <property type="match status" value="1"/>
</dbReference>
<feature type="domain" description="HTH arsR-type" evidence="2">
    <location>
        <begin position="13"/>
        <end position="92"/>
    </location>
</feature>
<dbReference type="Proteomes" id="UP000460435">
    <property type="component" value="Unassembled WGS sequence"/>
</dbReference>